<organism evidence="2 3">
    <name type="scientific">Jeotgalibacillus soli</name>
    <dbReference type="NCBI Taxonomy" id="889306"/>
    <lineage>
        <taxon>Bacteria</taxon>
        <taxon>Bacillati</taxon>
        <taxon>Bacillota</taxon>
        <taxon>Bacilli</taxon>
        <taxon>Bacillales</taxon>
        <taxon>Caryophanaceae</taxon>
        <taxon>Jeotgalibacillus</taxon>
    </lineage>
</organism>
<name>A0A0C2RVL5_9BACL</name>
<evidence type="ECO:0000256" key="1">
    <source>
        <dbReference type="SAM" id="MobiDB-lite"/>
    </source>
</evidence>
<gene>
    <name evidence="2" type="ORF">KP78_21580</name>
</gene>
<protein>
    <recommendedName>
        <fullName evidence="4">Competence protein</fullName>
    </recommendedName>
</protein>
<evidence type="ECO:0000313" key="3">
    <source>
        <dbReference type="Proteomes" id="UP000031938"/>
    </source>
</evidence>
<accession>A0A0C2RVL5</accession>
<evidence type="ECO:0008006" key="4">
    <source>
        <dbReference type="Google" id="ProtNLM"/>
    </source>
</evidence>
<feature type="region of interest" description="Disordered" evidence="1">
    <location>
        <begin position="1"/>
        <end position="26"/>
    </location>
</feature>
<dbReference type="AlphaFoldDB" id="A0A0C2RVL5"/>
<sequence length="54" mass="6053">MGKRNKSKRFTQQSKDSVSRHDSKIPYHMTLAEAEALKLRSNSGVIEDTTLGGF</sequence>
<dbReference type="PATRIC" id="fig|889306.3.peg.2172"/>
<dbReference type="RefSeq" id="WP_162835590.1">
    <property type="nucleotide sequence ID" value="NZ_JXRP01000017.1"/>
</dbReference>
<proteinExistence type="predicted"/>
<keyword evidence="3" id="KW-1185">Reference proteome</keyword>
<comment type="caution">
    <text evidence="2">The sequence shown here is derived from an EMBL/GenBank/DDBJ whole genome shotgun (WGS) entry which is preliminary data.</text>
</comment>
<dbReference type="Proteomes" id="UP000031938">
    <property type="component" value="Unassembled WGS sequence"/>
</dbReference>
<reference evidence="2 3" key="1">
    <citation type="submission" date="2015-01" db="EMBL/GenBank/DDBJ databases">
        <title>Genome sequencing of Jeotgalibacillus soli.</title>
        <authorList>
            <person name="Goh K.M."/>
            <person name="Chan K.-G."/>
            <person name="Yaakop A.S."/>
            <person name="Ee R."/>
            <person name="Gan H.M."/>
            <person name="Chan C.S."/>
        </authorList>
    </citation>
    <scope>NUCLEOTIDE SEQUENCE [LARGE SCALE GENOMIC DNA]</scope>
    <source>
        <strain evidence="2 3">P9</strain>
    </source>
</reference>
<dbReference type="STRING" id="889306.KP78_21580"/>
<evidence type="ECO:0000313" key="2">
    <source>
        <dbReference type="EMBL" id="KIL45809.1"/>
    </source>
</evidence>
<dbReference type="EMBL" id="JXRP01000017">
    <property type="protein sequence ID" value="KIL45809.1"/>
    <property type="molecule type" value="Genomic_DNA"/>
</dbReference>